<evidence type="ECO:0000313" key="5">
    <source>
        <dbReference type="EMBL" id="KAF2198933.1"/>
    </source>
</evidence>
<dbReference type="SMART" id="SM00164">
    <property type="entry name" value="TBC"/>
    <property type="match status" value="1"/>
</dbReference>
<dbReference type="EMBL" id="ML994107">
    <property type="protein sequence ID" value="KAF2198933.1"/>
    <property type="molecule type" value="Genomic_DNA"/>
</dbReference>
<evidence type="ECO:0000259" key="4">
    <source>
        <dbReference type="PROSITE" id="PS50086"/>
    </source>
</evidence>
<gene>
    <name evidence="5" type="ORF">GQ43DRAFT_442907</name>
</gene>
<dbReference type="InterPro" id="IPR050302">
    <property type="entry name" value="Rab_GAP_TBC_domain"/>
</dbReference>
<dbReference type="InterPro" id="IPR035969">
    <property type="entry name" value="Rab-GAP_TBC_sf"/>
</dbReference>
<feature type="compositionally biased region" description="Polar residues" evidence="3">
    <location>
        <begin position="519"/>
        <end position="529"/>
    </location>
</feature>
<organism evidence="5 6">
    <name type="scientific">Delitschia confertaspora ATCC 74209</name>
    <dbReference type="NCBI Taxonomy" id="1513339"/>
    <lineage>
        <taxon>Eukaryota</taxon>
        <taxon>Fungi</taxon>
        <taxon>Dikarya</taxon>
        <taxon>Ascomycota</taxon>
        <taxon>Pezizomycotina</taxon>
        <taxon>Dothideomycetes</taxon>
        <taxon>Pleosporomycetidae</taxon>
        <taxon>Pleosporales</taxon>
        <taxon>Delitschiaceae</taxon>
        <taxon>Delitschia</taxon>
    </lineage>
</organism>
<comment type="function">
    <text evidence="2">May act as a GTPase-activating protein for Rab family protein(s).</text>
</comment>
<feature type="region of interest" description="Disordered" evidence="3">
    <location>
        <begin position="508"/>
        <end position="537"/>
    </location>
</feature>
<feature type="compositionally biased region" description="Basic residues" evidence="3">
    <location>
        <begin position="928"/>
        <end position="945"/>
    </location>
</feature>
<feature type="compositionally biased region" description="Polar residues" evidence="3">
    <location>
        <begin position="128"/>
        <end position="139"/>
    </location>
</feature>
<dbReference type="SUPFAM" id="SSF47923">
    <property type="entry name" value="Ypt/Rab-GAP domain of gyp1p"/>
    <property type="match status" value="2"/>
</dbReference>
<dbReference type="OrthoDB" id="294251at2759"/>
<dbReference type="PANTHER" id="PTHR47219">
    <property type="entry name" value="RAB GTPASE-ACTIVATING PROTEIN 1-LIKE"/>
    <property type="match status" value="1"/>
</dbReference>
<evidence type="ECO:0000256" key="3">
    <source>
        <dbReference type="SAM" id="MobiDB-lite"/>
    </source>
</evidence>
<keyword evidence="6" id="KW-1185">Reference proteome</keyword>
<dbReference type="Gene3D" id="1.10.8.270">
    <property type="entry name" value="putative rabgap domain of human tbc1 domain family member 14 like domains"/>
    <property type="match status" value="1"/>
</dbReference>
<feature type="compositionally biased region" description="Low complexity" evidence="3">
    <location>
        <begin position="420"/>
        <end position="429"/>
    </location>
</feature>
<feature type="compositionally biased region" description="Polar residues" evidence="3">
    <location>
        <begin position="359"/>
        <end position="372"/>
    </location>
</feature>
<accession>A0A9P4JGC5</accession>
<evidence type="ECO:0000313" key="6">
    <source>
        <dbReference type="Proteomes" id="UP000799536"/>
    </source>
</evidence>
<feature type="region of interest" description="Disordered" evidence="3">
    <location>
        <begin position="420"/>
        <end position="467"/>
    </location>
</feature>
<dbReference type="GO" id="GO:0031267">
    <property type="term" value="F:small GTPase binding"/>
    <property type="evidence" value="ECO:0007669"/>
    <property type="project" value="TreeGrafter"/>
</dbReference>
<dbReference type="GO" id="GO:0005096">
    <property type="term" value="F:GTPase activator activity"/>
    <property type="evidence" value="ECO:0007669"/>
    <property type="project" value="TreeGrafter"/>
</dbReference>
<sequence>MSELPQDEGIAGPRPSQDESMAQNTTADPTPRYRPYRPPDLDFTPPTSPQFDRSPTPSILDMFPPRRPANGPAYERETYTPSPSASPSFGPTIPSPQIPLRHDFVLRSRQSPMPSPLNGGFPRAEQPASPTVRNFSGPTLPSDPRAIINPLASNPVNPGRTWRDSREEFPSLNLQRARGGTTSSSASGYYPALRSATSIGDYSPIRPSNRMYPAGAYRPDRGGTNWSQNERHWPIPDETRSSFRSAWTNNSSGFLDASCTERSSVFTKRSSTSDNRASLQSAGHFDSHPYSEERQSYADDNHSYSMEDAEDDEDDDDDDDEDEVISMIAMYEDGEEECEEALQQLDTNDFVSDEGYVSQSTAATSVNSSDLQRLSRDSTMENDSNCDPSRPSSMHGFVDNAPNYQQDVPEEQLQLEKVASLPPKISSSPKPLPKLSRKTSTDSIKKRLAEKAATARPRRNSNSIVERKSKLLLSSDLFNPPQQLLKSNTFDVKAEKPATKRQPLQTTVACPPLPKASLPTPTAQTFSPNTPVPRDRYGFKKQTKDISVDEYDQWNSKYEEHVTRRTKKWEALMQKHSLPTENPIRFPARSGRVERYIQKGIPPQWRGAAWFFYSGGPKMQAGEMKGVYRNLVRQCSNGKLSENDRDLIDRDLHRTFPDNVFFKPDTVATAANPTADPNFDTGEEAPIIHALRRVLQAFALNNPNIGYCQSLNFIAGLLLLFLNQDEEKAFIMLTIITREHLPGTHAKNLLNVDIGVLMMLIKDRLPAVWKAIDDIHDVNSGPGSNAHPQSNVTRLPTVSLATTSWFMSLFIGSLPIETVLRVWDQFLYEGSRVLFKVALAIFRTGEPQIKLCKGHDMMEVFQIVQTLPRRCLDPNSLLERVNSSRPIFHNLSQKKIEEHRAWWKDLLMKDKMGKGEKAPAPGLEKQPKLKRKTSKRFKGSFRVGR</sequence>
<feature type="domain" description="Rab-GAP TBC" evidence="4">
    <location>
        <begin position="600"/>
        <end position="830"/>
    </location>
</feature>
<feature type="compositionally biased region" description="Polar residues" evidence="3">
    <location>
        <begin position="267"/>
        <end position="281"/>
    </location>
</feature>
<dbReference type="PANTHER" id="PTHR47219:SF10">
    <property type="entry name" value="GROWTH HORMONE-REGULATED TBC PROTEIN 1"/>
    <property type="match status" value="1"/>
</dbReference>
<evidence type="ECO:0000256" key="1">
    <source>
        <dbReference type="ARBA" id="ARBA00022468"/>
    </source>
</evidence>
<dbReference type="InterPro" id="IPR000195">
    <property type="entry name" value="Rab-GAP-TBC_dom"/>
</dbReference>
<feature type="compositionally biased region" description="Acidic residues" evidence="3">
    <location>
        <begin position="307"/>
        <end position="320"/>
    </location>
</feature>
<comment type="caution">
    <text evidence="5">The sequence shown here is derived from an EMBL/GenBank/DDBJ whole genome shotgun (WGS) entry which is preliminary data.</text>
</comment>
<evidence type="ECO:0000256" key="2">
    <source>
        <dbReference type="ARBA" id="ARBA00043879"/>
    </source>
</evidence>
<dbReference type="Pfam" id="PF00566">
    <property type="entry name" value="RabGAP-TBC"/>
    <property type="match status" value="1"/>
</dbReference>
<reference evidence="5" key="1">
    <citation type="journal article" date="2020" name="Stud. Mycol.">
        <title>101 Dothideomycetes genomes: a test case for predicting lifestyles and emergence of pathogens.</title>
        <authorList>
            <person name="Haridas S."/>
            <person name="Albert R."/>
            <person name="Binder M."/>
            <person name="Bloem J."/>
            <person name="Labutti K."/>
            <person name="Salamov A."/>
            <person name="Andreopoulos B."/>
            <person name="Baker S."/>
            <person name="Barry K."/>
            <person name="Bills G."/>
            <person name="Bluhm B."/>
            <person name="Cannon C."/>
            <person name="Castanera R."/>
            <person name="Culley D."/>
            <person name="Daum C."/>
            <person name="Ezra D."/>
            <person name="Gonzalez J."/>
            <person name="Henrissat B."/>
            <person name="Kuo A."/>
            <person name="Liang C."/>
            <person name="Lipzen A."/>
            <person name="Lutzoni F."/>
            <person name="Magnuson J."/>
            <person name="Mondo S."/>
            <person name="Nolan M."/>
            <person name="Ohm R."/>
            <person name="Pangilinan J."/>
            <person name="Park H.-J."/>
            <person name="Ramirez L."/>
            <person name="Alfaro M."/>
            <person name="Sun H."/>
            <person name="Tritt A."/>
            <person name="Yoshinaga Y."/>
            <person name="Zwiers L.-H."/>
            <person name="Turgeon B."/>
            <person name="Goodwin S."/>
            <person name="Spatafora J."/>
            <person name="Crous P."/>
            <person name="Grigoriev I."/>
        </authorList>
    </citation>
    <scope>NUCLEOTIDE SEQUENCE</scope>
    <source>
        <strain evidence="5">ATCC 74209</strain>
    </source>
</reference>
<dbReference type="Proteomes" id="UP000799536">
    <property type="component" value="Unassembled WGS sequence"/>
</dbReference>
<dbReference type="AlphaFoldDB" id="A0A9P4JGC5"/>
<feature type="compositionally biased region" description="Basic and acidic residues" evidence="3">
    <location>
        <begin position="285"/>
        <end position="302"/>
    </location>
</feature>
<proteinExistence type="predicted"/>
<dbReference type="PROSITE" id="PS50086">
    <property type="entry name" value="TBC_RABGAP"/>
    <property type="match status" value="1"/>
</dbReference>
<dbReference type="Gene3D" id="1.10.472.80">
    <property type="entry name" value="Ypt/Rab-GAP domain of gyp1p, domain 3"/>
    <property type="match status" value="1"/>
</dbReference>
<feature type="compositionally biased region" description="Polar residues" evidence="3">
    <location>
        <begin position="381"/>
        <end position="392"/>
    </location>
</feature>
<feature type="region of interest" description="Disordered" evidence="3">
    <location>
        <begin position="913"/>
        <end position="945"/>
    </location>
</feature>
<feature type="region of interest" description="Disordered" evidence="3">
    <location>
        <begin position="217"/>
        <end position="237"/>
    </location>
</feature>
<feature type="region of interest" description="Disordered" evidence="3">
    <location>
        <begin position="359"/>
        <end position="403"/>
    </location>
</feature>
<feature type="compositionally biased region" description="Polar residues" evidence="3">
    <location>
        <begin position="79"/>
        <end position="89"/>
    </location>
</feature>
<feature type="compositionally biased region" description="Basic and acidic residues" evidence="3">
    <location>
        <begin position="439"/>
        <end position="450"/>
    </location>
</feature>
<keyword evidence="1" id="KW-0343">GTPase activation</keyword>
<name>A0A9P4JGC5_9PLEO</name>
<protein>
    <submittedName>
        <fullName evidence="5">RabGAP/TBC</fullName>
    </submittedName>
</protein>
<feature type="region of interest" description="Disordered" evidence="3">
    <location>
        <begin position="267"/>
        <end position="320"/>
    </location>
</feature>
<feature type="region of interest" description="Disordered" evidence="3">
    <location>
        <begin position="1"/>
        <end position="164"/>
    </location>
</feature>